<proteinExistence type="predicted"/>
<reference evidence="1 2" key="1">
    <citation type="submission" date="2012-02" db="EMBL/GenBank/DDBJ databases">
        <title>Improved High-Quality Draft sequence of Microvirga sp. WSM3557.</title>
        <authorList>
            <consortium name="US DOE Joint Genome Institute"/>
            <person name="Lucas S."/>
            <person name="Han J."/>
            <person name="Lapidus A."/>
            <person name="Cheng J.-F."/>
            <person name="Goodwin L."/>
            <person name="Pitluck S."/>
            <person name="Peters L."/>
            <person name="Zhang X."/>
            <person name="Detter J.C."/>
            <person name="Han C."/>
            <person name="Tapia R."/>
            <person name="Land M."/>
            <person name="Hauser L."/>
            <person name="Kyrpides N."/>
            <person name="Ivanova N."/>
            <person name="Pagani I."/>
            <person name="Brau L."/>
            <person name="Yates R."/>
            <person name="O'Hara G."/>
            <person name="Rui T."/>
            <person name="Howieson J."/>
            <person name="Reeve W."/>
            <person name="Woyke T."/>
        </authorList>
    </citation>
    <scope>NUCLEOTIDE SEQUENCE [LARGE SCALE GENOMIC DNA]</scope>
    <source>
        <strain evidence="1 2">WSM3557</strain>
    </source>
</reference>
<gene>
    <name evidence="1" type="ORF">MicloDRAFT_00001290</name>
</gene>
<sequence length="281" mass="31908">MIKRGLERRVERLLSGERRRDDLHELYLALRENRGTGDSVREIGDFVAHRAERKKGPVTQVVRDVFTSADVWLGSLMGKPRSWADFKPAIEANLRIASNEQVNARLGLTREVARSAAVQAMKKIDKVQPLTEREERVLLYFGGSFIWNPAFTDKTVFDELKAALIAADLMDKADEQRLESIRSYLTLYVIALMHGSSIVFGQNRRAELRAGFDNKQRCLEVKAILQLQEALAIPKPVIMPFCVFWTGLTPESHCSDQLVRSRGLWEDLVEVADDGRLTQVD</sequence>
<dbReference type="OrthoDB" id="7481654at2"/>
<dbReference type="PATRIC" id="fig|864069.3.peg.132"/>
<dbReference type="Proteomes" id="UP000003947">
    <property type="component" value="Unassembled WGS sequence"/>
</dbReference>
<accession>I4Z4J8</accession>
<dbReference type="AlphaFoldDB" id="I4Z4J8"/>
<dbReference type="HOGENOM" id="CLU_945387_0_0_5"/>
<dbReference type="eggNOG" id="ENOG50344EJ">
    <property type="taxonomic scope" value="Bacteria"/>
</dbReference>
<name>I4Z4J8_9HYPH</name>
<evidence type="ECO:0000313" key="2">
    <source>
        <dbReference type="Proteomes" id="UP000003947"/>
    </source>
</evidence>
<evidence type="ECO:0000313" key="1">
    <source>
        <dbReference type="EMBL" id="EIM31140.1"/>
    </source>
</evidence>
<organism evidence="1 2">
    <name type="scientific">Microvirga lotononidis</name>
    <dbReference type="NCBI Taxonomy" id="864069"/>
    <lineage>
        <taxon>Bacteria</taxon>
        <taxon>Pseudomonadati</taxon>
        <taxon>Pseudomonadota</taxon>
        <taxon>Alphaproteobacteria</taxon>
        <taxon>Hyphomicrobiales</taxon>
        <taxon>Methylobacteriaceae</taxon>
        <taxon>Microvirga</taxon>
    </lineage>
</organism>
<dbReference type="EMBL" id="JH660633">
    <property type="protein sequence ID" value="EIM31140.1"/>
    <property type="molecule type" value="Genomic_DNA"/>
</dbReference>
<dbReference type="RefSeq" id="WP_009488608.1">
    <property type="nucleotide sequence ID" value="NZ_CP141049.1"/>
</dbReference>
<keyword evidence="2" id="KW-1185">Reference proteome</keyword>
<dbReference type="STRING" id="864069.MicloDRAFT_00001290"/>
<protein>
    <submittedName>
        <fullName evidence="1">Uncharacterized protein</fullName>
    </submittedName>
</protein>